<accession>A0A0M3ISL1</accession>
<sequence length="127" mass="13798">MDQAPEAGDQPKVCEQSPALLKLDSEEAPFSWSDEVEMSVLSKLSSSPGDSNANNVTIPGESTAMQPQNGNASYKRTESPTTRSERTDRMVFVSLKEMPVEVEIGGLSYWLISGRSRGHTSVTFKSA</sequence>
<dbReference type="Proteomes" id="UP000036681">
    <property type="component" value="Unplaced"/>
</dbReference>
<evidence type="ECO:0000313" key="2">
    <source>
        <dbReference type="Proteomes" id="UP000036681"/>
    </source>
</evidence>
<protein>
    <submittedName>
        <fullName evidence="3">Uncharacterized protein</fullName>
    </submittedName>
</protein>
<feature type="region of interest" description="Disordered" evidence="1">
    <location>
        <begin position="43"/>
        <end position="88"/>
    </location>
</feature>
<proteinExistence type="predicted"/>
<evidence type="ECO:0000313" key="3">
    <source>
        <dbReference type="WBParaSite" id="ALUE_0002173901-mRNA-1"/>
    </source>
</evidence>
<reference evidence="3" key="1">
    <citation type="submission" date="2017-02" db="UniProtKB">
        <authorList>
            <consortium name="WormBaseParasite"/>
        </authorList>
    </citation>
    <scope>IDENTIFICATION</scope>
</reference>
<feature type="compositionally biased region" description="Polar residues" evidence="1">
    <location>
        <begin position="63"/>
        <end position="74"/>
    </location>
</feature>
<feature type="compositionally biased region" description="Polar residues" evidence="1">
    <location>
        <begin position="43"/>
        <end position="57"/>
    </location>
</feature>
<organism evidence="2 3">
    <name type="scientific">Ascaris lumbricoides</name>
    <name type="common">Giant roundworm</name>
    <dbReference type="NCBI Taxonomy" id="6252"/>
    <lineage>
        <taxon>Eukaryota</taxon>
        <taxon>Metazoa</taxon>
        <taxon>Ecdysozoa</taxon>
        <taxon>Nematoda</taxon>
        <taxon>Chromadorea</taxon>
        <taxon>Rhabditida</taxon>
        <taxon>Spirurina</taxon>
        <taxon>Ascaridomorpha</taxon>
        <taxon>Ascaridoidea</taxon>
        <taxon>Ascarididae</taxon>
        <taxon>Ascaris</taxon>
    </lineage>
</organism>
<dbReference type="WBParaSite" id="ALUE_0002173901-mRNA-1">
    <property type="protein sequence ID" value="ALUE_0002173901-mRNA-1"/>
    <property type="gene ID" value="ALUE_0002173901"/>
</dbReference>
<dbReference type="AlphaFoldDB" id="A0A0M3ISL1"/>
<evidence type="ECO:0000256" key="1">
    <source>
        <dbReference type="SAM" id="MobiDB-lite"/>
    </source>
</evidence>
<feature type="compositionally biased region" description="Basic and acidic residues" evidence="1">
    <location>
        <begin position="75"/>
        <end position="88"/>
    </location>
</feature>
<name>A0A0M3ISL1_ASCLU</name>
<keyword evidence="2" id="KW-1185">Reference proteome</keyword>